<feature type="transmembrane region" description="Helical" evidence="1">
    <location>
        <begin position="304"/>
        <end position="326"/>
    </location>
</feature>
<keyword evidence="1" id="KW-1133">Transmembrane helix</keyword>
<reference evidence="2 3" key="1">
    <citation type="submission" date="2013-08" db="EMBL/GenBank/DDBJ databases">
        <title>Flavobacterium limnosediminis JC2902 genome sequencing.</title>
        <authorList>
            <person name="Lee K."/>
            <person name="Yi H."/>
            <person name="Park S."/>
            <person name="Chun J."/>
        </authorList>
    </citation>
    <scope>NUCLEOTIDE SEQUENCE [LARGE SCALE GENOMIC DNA]</scope>
    <source>
        <strain evidence="2 3">JC2902</strain>
    </source>
</reference>
<feature type="transmembrane region" description="Helical" evidence="1">
    <location>
        <begin position="281"/>
        <end position="298"/>
    </location>
</feature>
<dbReference type="PATRIC" id="fig|1341181.4.peg.564"/>
<gene>
    <name evidence="2" type="ORF">FLJC2902T_05680</name>
</gene>
<sequence length="385" mass="42635">MLAYDKTKLENEALVSEAKALYKMKFISKEQLAQTATQLPLLQSNGNILVRIGFFLLGCFLFSSVMGSFMLLFAPLLENYSETLLYFYAIIGLVGTELLAAKNYHKHGLDDAFILSMQVAFYGAIGVSFEATLPVFIAMIAVGLVCCVRYMHTLSALISCIGWVGLLFDLITKQHLMDTLFLPFVGFLLAIGIYVIYNKLNSNAKNYLYSNALWVLKAFSLVLGYFSVNYMVVRELSQSLMGIVVEEGGDIPLALLFYGLTFLIPLLYIAYSIYAKDRMMLLVGLLTLGYSFFTIRYYHQFLPLEIILILGGILLFVIAFGAMKILKHKETGVTFKPDRSSDSTLLLNAQALIMATQSDVKPVTPENKMPFGGGGFSGGGAGENF</sequence>
<dbReference type="OrthoDB" id="660047at2"/>
<keyword evidence="1" id="KW-0472">Membrane</keyword>
<organism evidence="2 3">
    <name type="scientific">Flavobacterium limnosediminis JC2902</name>
    <dbReference type="NCBI Taxonomy" id="1341181"/>
    <lineage>
        <taxon>Bacteria</taxon>
        <taxon>Pseudomonadati</taxon>
        <taxon>Bacteroidota</taxon>
        <taxon>Flavobacteriia</taxon>
        <taxon>Flavobacteriales</taxon>
        <taxon>Flavobacteriaceae</taxon>
        <taxon>Flavobacterium</taxon>
    </lineage>
</organism>
<accession>V6SUD5</accession>
<evidence type="ECO:0000256" key="1">
    <source>
        <dbReference type="SAM" id="Phobius"/>
    </source>
</evidence>
<evidence type="ECO:0000313" key="2">
    <source>
        <dbReference type="EMBL" id="ESU30074.1"/>
    </source>
</evidence>
<keyword evidence="3" id="KW-1185">Reference proteome</keyword>
<feature type="transmembrane region" description="Helical" evidence="1">
    <location>
        <begin position="253"/>
        <end position="274"/>
    </location>
</feature>
<protein>
    <recommendedName>
        <fullName evidence="4">DUF4401 domain-containing protein</fullName>
    </recommendedName>
</protein>
<dbReference type="STRING" id="1341181.FLJC2902T_05680"/>
<feature type="transmembrane region" description="Helical" evidence="1">
    <location>
        <begin position="121"/>
        <end position="143"/>
    </location>
</feature>
<dbReference type="AlphaFoldDB" id="V6SUD5"/>
<name>V6SUD5_9FLAO</name>
<feature type="transmembrane region" description="Helical" evidence="1">
    <location>
        <begin position="180"/>
        <end position="200"/>
    </location>
</feature>
<evidence type="ECO:0008006" key="4">
    <source>
        <dbReference type="Google" id="ProtNLM"/>
    </source>
</evidence>
<comment type="caution">
    <text evidence="2">The sequence shown here is derived from an EMBL/GenBank/DDBJ whole genome shotgun (WGS) entry which is preliminary data.</text>
</comment>
<keyword evidence="1" id="KW-0812">Transmembrane</keyword>
<dbReference type="RefSeq" id="WP_023578251.1">
    <property type="nucleotide sequence ID" value="NZ_AVGG01000001.1"/>
</dbReference>
<feature type="transmembrane region" description="Helical" evidence="1">
    <location>
        <begin position="212"/>
        <end position="233"/>
    </location>
</feature>
<proteinExistence type="predicted"/>
<feature type="transmembrane region" description="Helical" evidence="1">
    <location>
        <begin position="150"/>
        <end position="168"/>
    </location>
</feature>
<feature type="transmembrane region" description="Helical" evidence="1">
    <location>
        <begin position="84"/>
        <end position="101"/>
    </location>
</feature>
<dbReference type="Proteomes" id="UP000018004">
    <property type="component" value="Unassembled WGS sequence"/>
</dbReference>
<dbReference type="EMBL" id="AVGG01000001">
    <property type="protein sequence ID" value="ESU30074.1"/>
    <property type="molecule type" value="Genomic_DNA"/>
</dbReference>
<dbReference type="eggNOG" id="ENOG502ZHN5">
    <property type="taxonomic scope" value="Bacteria"/>
</dbReference>
<feature type="transmembrane region" description="Helical" evidence="1">
    <location>
        <begin position="48"/>
        <end position="72"/>
    </location>
</feature>
<evidence type="ECO:0000313" key="3">
    <source>
        <dbReference type="Proteomes" id="UP000018004"/>
    </source>
</evidence>